<keyword evidence="5" id="KW-1185">Reference proteome</keyword>
<proteinExistence type="predicted"/>
<dbReference type="InterPro" id="IPR001647">
    <property type="entry name" value="HTH_TetR"/>
</dbReference>
<keyword evidence="1 2" id="KW-0238">DNA-binding</keyword>
<sequence>MTDKNIILDKALQLGKQTGWENLSLADTARVLDIPLVDIYQHFSQKDELVDAWFDRADRHLLSIRSGPQWLAKPPAQRIEEAVWRWLEALAEYRHLTGQMLLYKLEPGHIHLQIGGLLRISRTVQWLMEVANLRARHLARIQQEIALTTVFVSTFVHWLNDNSEQQHCSRRSLSFKLRTGALLKIWK</sequence>
<dbReference type="EMBL" id="BMGJ01000001">
    <property type="protein sequence ID" value="GGD48548.1"/>
    <property type="molecule type" value="Genomic_DNA"/>
</dbReference>
<dbReference type="PROSITE" id="PS50977">
    <property type="entry name" value="HTH_TETR_2"/>
    <property type="match status" value="1"/>
</dbReference>
<evidence type="ECO:0000256" key="1">
    <source>
        <dbReference type="ARBA" id="ARBA00023125"/>
    </source>
</evidence>
<dbReference type="Gene3D" id="1.10.357.10">
    <property type="entry name" value="Tetracycline Repressor, domain 2"/>
    <property type="match status" value="1"/>
</dbReference>
<evidence type="ECO:0000259" key="3">
    <source>
        <dbReference type="PROSITE" id="PS50977"/>
    </source>
</evidence>
<dbReference type="InterPro" id="IPR009057">
    <property type="entry name" value="Homeodomain-like_sf"/>
</dbReference>
<accession>A0ABQ1QWH4</accession>
<name>A0ABQ1QWH4_9ALTE</name>
<dbReference type="SUPFAM" id="SSF46689">
    <property type="entry name" value="Homeodomain-like"/>
    <property type="match status" value="1"/>
</dbReference>
<comment type="caution">
    <text evidence="4">The sequence shown here is derived from an EMBL/GenBank/DDBJ whole genome shotgun (WGS) entry which is preliminary data.</text>
</comment>
<feature type="domain" description="HTH tetR-type" evidence="3">
    <location>
        <begin position="1"/>
        <end position="61"/>
    </location>
</feature>
<evidence type="ECO:0000256" key="2">
    <source>
        <dbReference type="PROSITE-ProRule" id="PRU00335"/>
    </source>
</evidence>
<evidence type="ECO:0000313" key="5">
    <source>
        <dbReference type="Proteomes" id="UP000614272"/>
    </source>
</evidence>
<evidence type="ECO:0000313" key="4">
    <source>
        <dbReference type="EMBL" id="GGD48548.1"/>
    </source>
</evidence>
<gene>
    <name evidence="4" type="ORF">GCM10011357_00540</name>
</gene>
<dbReference type="RefSeq" id="WP_099033392.1">
    <property type="nucleotide sequence ID" value="NZ_BMGJ01000001.1"/>
</dbReference>
<reference evidence="5" key="1">
    <citation type="journal article" date="2019" name="Int. J. Syst. Evol. Microbiol.">
        <title>The Global Catalogue of Microorganisms (GCM) 10K type strain sequencing project: providing services to taxonomists for standard genome sequencing and annotation.</title>
        <authorList>
            <consortium name="The Broad Institute Genomics Platform"/>
            <consortium name="The Broad Institute Genome Sequencing Center for Infectious Disease"/>
            <person name="Wu L."/>
            <person name="Ma J."/>
        </authorList>
    </citation>
    <scope>NUCLEOTIDE SEQUENCE [LARGE SCALE GENOMIC DNA]</scope>
    <source>
        <strain evidence="5">CGMCC 1.12923</strain>
    </source>
</reference>
<organism evidence="4 5">
    <name type="scientific">Lacimicrobium alkaliphilum</name>
    <dbReference type="NCBI Taxonomy" id="1526571"/>
    <lineage>
        <taxon>Bacteria</taxon>
        <taxon>Pseudomonadati</taxon>
        <taxon>Pseudomonadota</taxon>
        <taxon>Gammaproteobacteria</taxon>
        <taxon>Alteromonadales</taxon>
        <taxon>Alteromonadaceae</taxon>
        <taxon>Lacimicrobium</taxon>
    </lineage>
</organism>
<feature type="DNA-binding region" description="H-T-H motif" evidence="2">
    <location>
        <begin position="24"/>
        <end position="43"/>
    </location>
</feature>
<dbReference type="Proteomes" id="UP000614272">
    <property type="component" value="Unassembled WGS sequence"/>
</dbReference>
<protein>
    <submittedName>
        <fullName evidence="4">TetR family transcriptional regulator</fullName>
    </submittedName>
</protein>